<evidence type="ECO:0000259" key="1">
    <source>
        <dbReference type="Pfam" id="PF18480"/>
    </source>
</evidence>
<evidence type="ECO:0000313" key="3">
    <source>
        <dbReference type="Proteomes" id="UP000183085"/>
    </source>
</evidence>
<protein>
    <recommendedName>
        <fullName evidence="1">DUF5615 domain-containing protein</fullName>
    </recommendedName>
</protein>
<name>A0A1J5EAJ2_9BACT</name>
<evidence type="ECO:0000313" key="2">
    <source>
        <dbReference type="EMBL" id="OIP41794.1"/>
    </source>
</evidence>
<dbReference type="STRING" id="1817895.AUJ95_02720"/>
<reference evidence="2 3" key="1">
    <citation type="journal article" date="2016" name="Environ. Microbiol.">
        <title>Genomic resolution of a cold subsurface aquifer community provides metabolic insights for novel microbes adapted to high CO concentrations.</title>
        <authorList>
            <person name="Probst A.J."/>
            <person name="Castelle C.J."/>
            <person name="Singh A."/>
            <person name="Brown C.T."/>
            <person name="Anantharaman K."/>
            <person name="Sharon I."/>
            <person name="Hug L.A."/>
            <person name="Burstein D."/>
            <person name="Emerson J.B."/>
            <person name="Thomas B.C."/>
            <person name="Banfield J.F."/>
        </authorList>
    </citation>
    <scope>NUCLEOTIDE SEQUENCE [LARGE SCALE GENOMIC DNA]</scope>
    <source>
        <strain evidence="2">CG2_30_40_21</strain>
    </source>
</reference>
<dbReference type="EMBL" id="MNYI01000069">
    <property type="protein sequence ID" value="OIP41794.1"/>
    <property type="molecule type" value="Genomic_DNA"/>
</dbReference>
<accession>A0A1J5EAJ2</accession>
<gene>
    <name evidence="2" type="ORF">AUJ95_02720</name>
</gene>
<dbReference type="InterPro" id="IPR041049">
    <property type="entry name" value="DUF5615"/>
</dbReference>
<dbReference type="Pfam" id="PF18480">
    <property type="entry name" value="DUF5615"/>
    <property type="match status" value="1"/>
</dbReference>
<dbReference type="AlphaFoldDB" id="A0A1J5EAJ2"/>
<organism evidence="2 3">
    <name type="scientific">Candidatus Desantisbacteria bacterium CG2_30_40_21</name>
    <dbReference type="NCBI Taxonomy" id="1817895"/>
    <lineage>
        <taxon>Bacteria</taxon>
        <taxon>Candidatus Desantisiibacteriota</taxon>
    </lineage>
</organism>
<sequence length="68" mass="7828">MKFKVDENLPVEVADLLRQAGYDATTVVEQHLGGYVLDVLARLIKILSVESIDKYLWIVEEERIRIRG</sequence>
<feature type="domain" description="DUF5615" evidence="1">
    <location>
        <begin position="1"/>
        <end position="33"/>
    </location>
</feature>
<proteinExistence type="predicted"/>
<dbReference type="Proteomes" id="UP000183085">
    <property type="component" value="Unassembled WGS sequence"/>
</dbReference>
<comment type="caution">
    <text evidence="2">The sequence shown here is derived from an EMBL/GenBank/DDBJ whole genome shotgun (WGS) entry which is preliminary data.</text>
</comment>